<protein>
    <submittedName>
        <fullName evidence="1">Uncharacterized protein</fullName>
    </submittedName>
</protein>
<comment type="caution">
    <text evidence="1">The sequence shown here is derived from an EMBL/GenBank/DDBJ whole genome shotgun (WGS) entry which is preliminary data.</text>
</comment>
<keyword evidence="2" id="KW-1185">Reference proteome</keyword>
<name>A0ACC2E768_DIPCM</name>
<evidence type="ECO:0000313" key="2">
    <source>
        <dbReference type="Proteomes" id="UP001162992"/>
    </source>
</evidence>
<gene>
    <name evidence="1" type="ORF">O6H91_03G065000</name>
</gene>
<evidence type="ECO:0000313" key="1">
    <source>
        <dbReference type="EMBL" id="KAJ7562336.1"/>
    </source>
</evidence>
<organism evidence="1 2">
    <name type="scientific">Diphasiastrum complanatum</name>
    <name type="common">Issler's clubmoss</name>
    <name type="synonym">Lycopodium complanatum</name>
    <dbReference type="NCBI Taxonomy" id="34168"/>
    <lineage>
        <taxon>Eukaryota</taxon>
        <taxon>Viridiplantae</taxon>
        <taxon>Streptophyta</taxon>
        <taxon>Embryophyta</taxon>
        <taxon>Tracheophyta</taxon>
        <taxon>Lycopodiopsida</taxon>
        <taxon>Lycopodiales</taxon>
        <taxon>Lycopodiaceae</taxon>
        <taxon>Lycopodioideae</taxon>
        <taxon>Diphasiastrum</taxon>
    </lineage>
</organism>
<sequence length="884" mass="99043">MARSFFPALLPIATINSANAAAAPKLLPIIHSISCRLRPLQYCLFLKSSCSSAAATAASPIIMANVTRKNFKEALEQLKKQVQAADFVALDLEMTGVLSAPWRRNIELDTLNTRYYNLKDSAEKFQVLQCGVCPFQWDKAGNKYIAHPYNFYLFPRNERQFDGQARVFLCQTSSLEFLAKHQFDFNACIYDGISYLSREQEEAAKLHLGLSGESENLPTKRELNSEVPLTRTSDVIFSERIRIQVGQWKDNLAISEQRHDSRMQVGSAAKASLENSVMHEKSSDPMVDVENESGGSGRHPVKWPSLHIDVMGDHQVKLVQQVLYRHYKNLVVVPVNKNRENGHKQVRVMFADSEEEKSALLVVIFAWNSGSVRIEDSKTRLRAQLLEDVGFRQVIDVVANSGKPVVGHNCMLDFAHIYSKFFAPLPADASEFCRSLHRHFPCIVDTKYLMKAEPTLRGILANTSTTLSVIYSYICQVLPSKADNHNINVLQKAADYGTFQQVKLEVASEFQRYEGTSSKHEAGFDAYMTGAVFAQLCHFLKIDATSIRSLPEQVKLGEMGLASYTNLLYLGWVGQLVLDLTTGEEATGIKALRGRAMHRQNSYHENVVLIWGNDSLGTVQGLQKQLKDWFIDTAYRPDVNIVLLDKRSAFLVFTCEQFAEELVSTYTNSINSGTPQSSFAAKLIASGMRVARFERYERLCRSPLSTQTLAESAEALEGGTCMLRNDKVDSYTSAKEAVAVTPRGKWMKILGTDDGYNMQEEIPDAPREEGEVDDSKKVSKHHQARGLERACGTVVGRVGMLPENKRKASVSFGSNIKTVILNDASSPWEYGRSRLSYRSSVSKCNKTEAHVDYSHNSLSNGNHTKSRKRVRRRYRIDDMGAVGI</sequence>
<dbReference type="Proteomes" id="UP001162992">
    <property type="component" value="Chromosome 3"/>
</dbReference>
<proteinExistence type="predicted"/>
<dbReference type="EMBL" id="CM055094">
    <property type="protein sequence ID" value="KAJ7562336.1"/>
    <property type="molecule type" value="Genomic_DNA"/>
</dbReference>
<reference evidence="2" key="1">
    <citation type="journal article" date="2024" name="Proc. Natl. Acad. Sci. U.S.A.">
        <title>Extraordinary preservation of gene collinearity over three hundred million years revealed in homosporous lycophytes.</title>
        <authorList>
            <person name="Li C."/>
            <person name="Wickell D."/>
            <person name="Kuo L.Y."/>
            <person name="Chen X."/>
            <person name="Nie B."/>
            <person name="Liao X."/>
            <person name="Peng D."/>
            <person name="Ji J."/>
            <person name="Jenkins J."/>
            <person name="Williams M."/>
            <person name="Shu S."/>
            <person name="Plott C."/>
            <person name="Barry K."/>
            <person name="Rajasekar S."/>
            <person name="Grimwood J."/>
            <person name="Han X."/>
            <person name="Sun S."/>
            <person name="Hou Z."/>
            <person name="He W."/>
            <person name="Dai G."/>
            <person name="Sun C."/>
            <person name="Schmutz J."/>
            <person name="Leebens-Mack J.H."/>
            <person name="Li F.W."/>
            <person name="Wang L."/>
        </authorList>
    </citation>
    <scope>NUCLEOTIDE SEQUENCE [LARGE SCALE GENOMIC DNA]</scope>
    <source>
        <strain evidence="2">cv. PW_Plant_1</strain>
    </source>
</reference>
<accession>A0ACC2E768</accession>